<organism evidence="2 3">
    <name type="scientific">Streptosporangium brasiliense</name>
    <dbReference type="NCBI Taxonomy" id="47480"/>
    <lineage>
        <taxon>Bacteria</taxon>
        <taxon>Bacillati</taxon>
        <taxon>Actinomycetota</taxon>
        <taxon>Actinomycetes</taxon>
        <taxon>Streptosporangiales</taxon>
        <taxon>Streptosporangiaceae</taxon>
        <taxon>Streptosporangium</taxon>
    </lineage>
</organism>
<dbReference type="EMBL" id="JAUSRB010000002">
    <property type="protein sequence ID" value="MDP9868689.1"/>
    <property type="molecule type" value="Genomic_DNA"/>
</dbReference>
<keyword evidence="3" id="KW-1185">Reference proteome</keyword>
<evidence type="ECO:0000313" key="3">
    <source>
        <dbReference type="Proteomes" id="UP001230426"/>
    </source>
</evidence>
<gene>
    <name evidence="2" type="ORF">J2S55_007955</name>
</gene>
<dbReference type="Proteomes" id="UP001230426">
    <property type="component" value="Unassembled WGS sequence"/>
</dbReference>
<protein>
    <recommendedName>
        <fullName evidence="4">DUF397 domain-containing protein</fullName>
    </recommendedName>
</protein>
<comment type="caution">
    <text evidence="2">The sequence shown here is derived from an EMBL/GenBank/DDBJ whole genome shotgun (WGS) entry which is preliminary data.</text>
</comment>
<sequence>MKSIRPVSAMSAGGDGGVVGRATQAVNYSDAHCGNVMITERDSKPPKRWASEHFGMCTPDRS</sequence>
<accession>A0ABT9RHD4</accession>
<name>A0ABT9RHD4_9ACTN</name>
<evidence type="ECO:0000256" key="1">
    <source>
        <dbReference type="SAM" id="MobiDB-lite"/>
    </source>
</evidence>
<evidence type="ECO:0000313" key="2">
    <source>
        <dbReference type="EMBL" id="MDP9868689.1"/>
    </source>
</evidence>
<proteinExistence type="predicted"/>
<feature type="compositionally biased region" description="Basic and acidic residues" evidence="1">
    <location>
        <begin position="42"/>
        <end position="51"/>
    </location>
</feature>
<dbReference type="RefSeq" id="WP_306871830.1">
    <property type="nucleotide sequence ID" value="NZ_JAUSRB010000002.1"/>
</dbReference>
<evidence type="ECO:0008006" key="4">
    <source>
        <dbReference type="Google" id="ProtNLM"/>
    </source>
</evidence>
<feature type="region of interest" description="Disordered" evidence="1">
    <location>
        <begin position="42"/>
        <end position="62"/>
    </location>
</feature>
<reference evidence="2 3" key="1">
    <citation type="submission" date="2023-07" db="EMBL/GenBank/DDBJ databases">
        <title>Sequencing the genomes of 1000 actinobacteria strains.</title>
        <authorList>
            <person name="Klenk H.-P."/>
        </authorList>
    </citation>
    <scope>NUCLEOTIDE SEQUENCE [LARGE SCALE GENOMIC DNA]</scope>
    <source>
        <strain evidence="2 3">DSM 44109</strain>
    </source>
</reference>